<evidence type="ECO:0000259" key="5">
    <source>
        <dbReference type="Pfam" id="PF00496"/>
    </source>
</evidence>
<evidence type="ECO:0000256" key="2">
    <source>
        <dbReference type="ARBA" id="ARBA00005695"/>
    </source>
</evidence>
<evidence type="ECO:0000313" key="6">
    <source>
        <dbReference type="EMBL" id="KMW58640.1"/>
    </source>
</evidence>
<dbReference type="InterPro" id="IPR000914">
    <property type="entry name" value="SBP_5_dom"/>
</dbReference>
<dbReference type="Gene3D" id="3.10.105.10">
    <property type="entry name" value="Dipeptide-binding Protein, Domain 3"/>
    <property type="match status" value="1"/>
</dbReference>
<proteinExistence type="inferred from homology"/>
<organism evidence="6 7">
    <name type="scientific">Candidatus Rhodobacter oscarellae</name>
    <dbReference type="NCBI Taxonomy" id="1675527"/>
    <lineage>
        <taxon>Bacteria</taxon>
        <taxon>Pseudomonadati</taxon>
        <taxon>Pseudomonadota</taxon>
        <taxon>Alphaproteobacteria</taxon>
        <taxon>Rhodobacterales</taxon>
        <taxon>Rhodobacter group</taxon>
        <taxon>Rhodobacter</taxon>
    </lineage>
</organism>
<dbReference type="PANTHER" id="PTHR30290">
    <property type="entry name" value="PERIPLASMIC BINDING COMPONENT OF ABC TRANSPORTER"/>
    <property type="match status" value="1"/>
</dbReference>
<dbReference type="PROSITE" id="PS51318">
    <property type="entry name" value="TAT"/>
    <property type="match status" value="1"/>
</dbReference>
<dbReference type="PIRSF" id="PIRSF002741">
    <property type="entry name" value="MppA"/>
    <property type="match status" value="1"/>
</dbReference>
<keyword evidence="7" id="KW-1185">Reference proteome</keyword>
<dbReference type="GO" id="GO:0030288">
    <property type="term" value="C:outer membrane-bounded periplasmic space"/>
    <property type="evidence" value="ECO:0007669"/>
    <property type="project" value="UniProtKB-ARBA"/>
</dbReference>
<evidence type="ECO:0000256" key="1">
    <source>
        <dbReference type="ARBA" id="ARBA00004418"/>
    </source>
</evidence>
<keyword evidence="3 4" id="KW-0732">Signal</keyword>
<dbReference type="EMBL" id="LFTY01000002">
    <property type="protein sequence ID" value="KMW58640.1"/>
    <property type="molecule type" value="Genomic_DNA"/>
</dbReference>
<dbReference type="SUPFAM" id="SSF53850">
    <property type="entry name" value="Periplasmic binding protein-like II"/>
    <property type="match status" value="1"/>
</dbReference>
<evidence type="ECO:0000313" key="7">
    <source>
        <dbReference type="Proteomes" id="UP000037178"/>
    </source>
</evidence>
<dbReference type="Pfam" id="PF00496">
    <property type="entry name" value="SBP_bac_5"/>
    <property type="match status" value="1"/>
</dbReference>
<gene>
    <name evidence="6" type="ORF">AIOL_003618</name>
</gene>
<comment type="similarity">
    <text evidence="2">Belongs to the bacterial solute-binding protein 5 family.</text>
</comment>
<dbReference type="Gene3D" id="3.40.190.10">
    <property type="entry name" value="Periplasmic binding protein-like II"/>
    <property type="match status" value="1"/>
</dbReference>
<accession>A0A0J9E7B2</accession>
<feature type="domain" description="Solute-binding protein family 5" evidence="5">
    <location>
        <begin position="74"/>
        <end position="437"/>
    </location>
</feature>
<feature type="chain" id="PRO_5005318436" evidence="4">
    <location>
        <begin position="31"/>
        <end position="529"/>
    </location>
</feature>
<name>A0A0J9E7B2_9RHOB</name>
<dbReference type="OrthoDB" id="9803988at2"/>
<sequence length="529" mass="58297">MFSFARRGILVGAAAAVALSLGLATPQAQAETELRVVPHSGLKILDPIWTTAYISRNHGYMVYDTLFALDTAGEVQPQMVDSVERSADGLTLTITLRDGLKWHDGADVTAEDTVASINRWASKDAMGQKMMTFVDSLEATDAKTMMFKLNTPTGLVELALAKPSSNVPFMMPARIAATPGSEQIEEYIGSGPFMMNLDEWEPGVKVVYEKFDDYVPRDEPTDGLAGAKLAKVDRVIWTPNRDIQQAINALNAGEVDLIESVPPDVLPLVEEAGEAYTARHSPSGLQYTFRFNVLHPPFDNPKVRQALLYAFNQEDFLEATIGNSDYFETCKAMFVCGLPFETDAHMDGLLESNFAKAKELLAEAGYDGTPVVLMHSTNVPVLTNLAPVAKDLMEAIGMNVDMQSMDWSTLVARRSKQDLPADGGWNAFATAWDAGDLFNPLAMAFLNSSCDQALFGWPCDDEIEKLRDDFARATSFDQQKAIVEDIQARWVEYPTHIHLGQWYTPAAIRNNVEGYLQGGVPVFWNISKN</sequence>
<dbReference type="GO" id="GO:0015833">
    <property type="term" value="P:peptide transport"/>
    <property type="evidence" value="ECO:0007669"/>
    <property type="project" value="TreeGrafter"/>
</dbReference>
<protein>
    <submittedName>
        <fullName evidence="6">Dipeptide-binding ABC transporter, periplasmic substrate-binding component</fullName>
    </submittedName>
</protein>
<dbReference type="Proteomes" id="UP000037178">
    <property type="component" value="Unassembled WGS sequence"/>
</dbReference>
<reference evidence="6 7" key="1">
    <citation type="submission" date="2015-06" db="EMBL/GenBank/DDBJ databases">
        <title>Draft genome sequence of an Alphaproteobacteria species associated to the Mediterranean sponge Oscarella lobularis.</title>
        <authorList>
            <person name="Jourda C."/>
            <person name="Santini S."/>
            <person name="Claverie J.-M."/>
        </authorList>
    </citation>
    <scope>NUCLEOTIDE SEQUENCE [LARGE SCALE GENOMIC DNA]</scope>
    <source>
        <strain evidence="6">IGS</strain>
    </source>
</reference>
<dbReference type="PATRIC" id="fig|1675527.3.peg.3788"/>
<dbReference type="STRING" id="1675527.AIOL_003618"/>
<comment type="subcellular location">
    <subcellularLocation>
        <location evidence="1">Periplasm</location>
    </subcellularLocation>
</comment>
<feature type="signal peptide" evidence="4">
    <location>
        <begin position="1"/>
        <end position="30"/>
    </location>
</feature>
<dbReference type="InterPro" id="IPR030678">
    <property type="entry name" value="Peptide/Ni-bd"/>
</dbReference>
<comment type="caution">
    <text evidence="6">The sequence shown here is derived from an EMBL/GenBank/DDBJ whole genome shotgun (WGS) entry which is preliminary data.</text>
</comment>
<dbReference type="GO" id="GO:0043190">
    <property type="term" value="C:ATP-binding cassette (ABC) transporter complex"/>
    <property type="evidence" value="ECO:0007669"/>
    <property type="project" value="InterPro"/>
</dbReference>
<dbReference type="CDD" id="cd08502">
    <property type="entry name" value="PBP2_NikA_DppA_OppA_like_16"/>
    <property type="match status" value="1"/>
</dbReference>
<dbReference type="GO" id="GO:1904680">
    <property type="term" value="F:peptide transmembrane transporter activity"/>
    <property type="evidence" value="ECO:0007669"/>
    <property type="project" value="TreeGrafter"/>
</dbReference>
<dbReference type="InterPro" id="IPR039424">
    <property type="entry name" value="SBP_5"/>
</dbReference>
<evidence type="ECO:0000256" key="3">
    <source>
        <dbReference type="ARBA" id="ARBA00022729"/>
    </source>
</evidence>
<dbReference type="RefSeq" id="WP_049644229.1">
    <property type="nucleotide sequence ID" value="NZ_LFTY01000002.1"/>
</dbReference>
<dbReference type="PANTHER" id="PTHR30290:SF38">
    <property type="entry name" value="D,D-DIPEPTIDE-BINDING PERIPLASMIC PROTEIN DDPA-RELATED"/>
    <property type="match status" value="1"/>
</dbReference>
<dbReference type="AlphaFoldDB" id="A0A0J9E7B2"/>
<dbReference type="InterPro" id="IPR006311">
    <property type="entry name" value="TAT_signal"/>
</dbReference>
<evidence type="ECO:0000256" key="4">
    <source>
        <dbReference type="SAM" id="SignalP"/>
    </source>
</evidence>